<dbReference type="SUPFAM" id="SSF56219">
    <property type="entry name" value="DNase I-like"/>
    <property type="match status" value="1"/>
</dbReference>
<evidence type="ECO:0000313" key="2">
    <source>
        <dbReference type="EMBL" id="KYP32326.1"/>
    </source>
</evidence>
<gene>
    <name evidence="2" type="ORF">KK1_047022</name>
</gene>
<dbReference type="Gene3D" id="3.60.10.10">
    <property type="entry name" value="Endonuclease/exonuclease/phosphatase"/>
    <property type="match status" value="1"/>
</dbReference>
<dbReference type="Proteomes" id="UP000075243">
    <property type="component" value="Unassembled WGS sequence"/>
</dbReference>
<protein>
    <submittedName>
        <fullName evidence="2">Ribonuclease H protein At1g65750 family</fullName>
    </submittedName>
</protein>
<evidence type="ECO:0000313" key="3">
    <source>
        <dbReference type="Proteomes" id="UP000075243"/>
    </source>
</evidence>
<feature type="domain" description="Reverse transcriptase zinc-binding" evidence="1">
    <location>
        <begin position="191"/>
        <end position="281"/>
    </location>
</feature>
<dbReference type="PANTHER" id="PTHR36617">
    <property type="entry name" value="PROTEIN, PUTATIVE-RELATED"/>
    <property type="match status" value="1"/>
</dbReference>
<accession>A0A151QPX3</accession>
<dbReference type="AlphaFoldDB" id="A0A151QPX3"/>
<dbReference type="PANTHER" id="PTHR36617:SF16">
    <property type="entry name" value="OS04G0516500 PROTEIN"/>
    <property type="match status" value="1"/>
</dbReference>
<evidence type="ECO:0000259" key="1">
    <source>
        <dbReference type="Pfam" id="PF13966"/>
    </source>
</evidence>
<dbReference type="Pfam" id="PF13966">
    <property type="entry name" value="zf-RVT"/>
    <property type="match status" value="1"/>
</dbReference>
<keyword evidence="3" id="KW-1185">Reference proteome</keyword>
<dbReference type="InterPro" id="IPR036691">
    <property type="entry name" value="Endo/exonu/phosph_ase_sf"/>
</dbReference>
<dbReference type="Gramene" id="C.cajan_44575.t">
    <property type="protein sequence ID" value="C.cajan_44575.t"/>
    <property type="gene ID" value="C.cajan_44575"/>
</dbReference>
<dbReference type="STRING" id="3821.A0A151QPX3"/>
<dbReference type="EMBL" id="KQ485344">
    <property type="protein sequence ID" value="KYP32326.1"/>
    <property type="molecule type" value="Genomic_DNA"/>
</dbReference>
<reference evidence="2" key="1">
    <citation type="journal article" date="2012" name="Nat. Biotechnol.">
        <title>Draft genome sequence of pigeonpea (Cajanus cajan), an orphan legume crop of resource-poor farmers.</title>
        <authorList>
            <person name="Varshney R.K."/>
            <person name="Chen W."/>
            <person name="Li Y."/>
            <person name="Bharti A.K."/>
            <person name="Saxena R.K."/>
            <person name="Schlueter J.A."/>
            <person name="Donoghue M.T."/>
            <person name="Azam S."/>
            <person name="Fan G."/>
            <person name="Whaley A.M."/>
            <person name="Farmer A.D."/>
            <person name="Sheridan J."/>
            <person name="Iwata A."/>
            <person name="Tuteja R."/>
            <person name="Penmetsa R.V."/>
            <person name="Wu W."/>
            <person name="Upadhyaya H.D."/>
            <person name="Yang S.P."/>
            <person name="Shah T."/>
            <person name="Saxena K.B."/>
            <person name="Michael T."/>
            <person name="McCombie W.R."/>
            <person name="Yang B."/>
            <person name="Zhang G."/>
            <person name="Yang H."/>
            <person name="Wang J."/>
            <person name="Spillane C."/>
            <person name="Cook D.R."/>
            <person name="May G.D."/>
            <person name="Xu X."/>
            <person name="Jackson S.A."/>
        </authorList>
    </citation>
    <scope>NUCLEOTIDE SEQUENCE [LARGE SCALE GENOMIC DNA]</scope>
</reference>
<feature type="non-terminal residue" evidence="2">
    <location>
        <position position="1"/>
    </location>
</feature>
<sequence>SSSNNLWCLAGDFNSVRYETERVNLHGAIHNSVDTTMFNEFIANMEVEDIPIVGRLFTWFKPNGTVKSRLNRFMVSREWFIVWPGALGFVQEWRVGEGSRVRFWLDKWASTTTLAVAYPRLFINSTHQHSSIVELGSWTERGWEWHLSWRRNRFAWEASLEEQLYQTIRGINFHRAVQDSWRWLGDSSGEFSVRSAYKALIAEYASAENDEVSNSIWLTPVPPKVQMCVWRMVNKGLPSVDNLARRNITLGEQQSLCQFCNGVAETSNHIFCTCPEVDKIWKQCLSWIKCPAPLPQQVRQHYSFIPGPIMCNSDAVSWRVVWMATTWNI</sequence>
<proteinExistence type="predicted"/>
<organism evidence="2 3">
    <name type="scientific">Cajanus cajan</name>
    <name type="common">Pigeon pea</name>
    <name type="synonym">Cajanus indicus</name>
    <dbReference type="NCBI Taxonomy" id="3821"/>
    <lineage>
        <taxon>Eukaryota</taxon>
        <taxon>Viridiplantae</taxon>
        <taxon>Streptophyta</taxon>
        <taxon>Embryophyta</taxon>
        <taxon>Tracheophyta</taxon>
        <taxon>Spermatophyta</taxon>
        <taxon>Magnoliopsida</taxon>
        <taxon>eudicotyledons</taxon>
        <taxon>Gunneridae</taxon>
        <taxon>Pentapetalae</taxon>
        <taxon>rosids</taxon>
        <taxon>fabids</taxon>
        <taxon>Fabales</taxon>
        <taxon>Fabaceae</taxon>
        <taxon>Papilionoideae</taxon>
        <taxon>50 kb inversion clade</taxon>
        <taxon>NPAAA clade</taxon>
        <taxon>indigoferoid/millettioid clade</taxon>
        <taxon>Phaseoleae</taxon>
        <taxon>Cajanus</taxon>
    </lineage>
</organism>
<name>A0A151QPX3_CAJCA</name>
<dbReference type="InterPro" id="IPR026960">
    <property type="entry name" value="RVT-Znf"/>
</dbReference>